<proteinExistence type="predicted"/>
<evidence type="ECO:0000313" key="2">
    <source>
        <dbReference type="Proteomes" id="UP001056778"/>
    </source>
</evidence>
<keyword evidence="2" id="KW-1185">Reference proteome</keyword>
<name>A0ACB9SUY4_HOLOL</name>
<evidence type="ECO:0000313" key="1">
    <source>
        <dbReference type="EMBL" id="KAI4457801.1"/>
    </source>
</evidence>
<accession>A0ACB9SUY4</accession>
<comment type="caution">
    <text evidence="1">The sequence shown here is derived from an EMBL/GenBank/DDBJ whole genome shotgun (WGS) entry which is preliminary data.</text>
</comment>
<gene>
    <name evidence="1" type="ORF">MML48_7g00014236</name>
</gene>
<protein>
    <submittedName>
        <fullName evidence="1">Transposable element tc3 transposase-like protein</fullName>
    </submittedName>
</protein>
<sequence>MMNWLQKCISIDTLKGDNQKKAFSADCVIMHGSFVKPKRRQNNENNENIVLQAVVESPLTSLELIKNTLAVARSTAGTILKRAKFKPYRDRASQGLQNGEEIRRAQFCHWFIEKHNENPNVLAKMLWSDESRFTYSGMFNRKNTIFWSDENPHIVRGIRQQVIWEFNVWIGVIDTHIIGPFFFNENLNSERCGFFLLLAITAIASEKVKVSIFYETHCPCSISFIKKQLYPNYFKLDDRLDVELIPYGNTKRTLLNGTTEFHCKKDATCRAMRIHACAAQYLTPPNITLHFLNCLMDTQYTQIDIIGCAMNFSFPLEDIQNCFSDGTSSILLDKFGNRTEKLPSAHIPAIAFNDEYDDRISQQARENFLVTVCSVFKDEVPSTCSFINSGFDGNVV</sequence>
<organism evidence="1 2">
    <name type="scientific">Holotrichia oblita</name>
    <name type="common">Chafer beetle</name>
    <dbReference type="NCBI Taxonomy" id="644536"/>
    <lineage>
        <taxon>Eukaryota</taxon>
        <taxon>Metazoa</taxon>
        <taxon>Ecdysozoa</taxon>
        <taxon>Arthropoda</taxon>
        <taxon>Hexapoda</taxon>
        <taxon>Insecta</taxon>
        <taxon>Pterygota</taxon>
        <taxon>Neoptera</taxon>
        <taxon>Endopterygota</taxon>
        <taxon>Coleoptera</taxon>
        <taxon>Polyphaga</taxon>
        <taxon>Scarabaeiformia</taxon>
        <taxon>Scarabaeidae</taxon>
        <taxon>Melolonthinae</taxon>
        <taxon>Holotrichia</taxon>
    </lineage>
</organism>
<dbReference type="EMBL" id="CM043021">
    <property type="protein sequence ID" value="KAI4457801.1"/>
    <property type="molecule type" value="Genomic_DNA"/>
</dbReference>
<reference evidence="1" key="1">
    <citation type="submission" date="2022-04" db="EMBL/GenBank/DDBJ databases">
        <title>Chromosome-scale genome assembly of Holotrichia oblita Faldermann.</title>
        <authorList>
            <person name="Rongchong L."/>
        </authorList>
    </citation>
    <scope>NUCLEOTIDE SEQUENCE</scope>
    <source>
        <strain evidence="1">81SQS9</strain>
    </source>
</reference>
<dbReference type="Proteomes" id="UP001056778">
    <property type="component" value="Chromosome 7"/>
</dbReference>